<name>A0A1G8Q9N7_9BACI</name>
<dbReference type="InterPro" id="IPR005659">
    <property type="entry name" value="Chemorcpt_Glu_NH3ase_CheD"/>
</dbReference>
<sequence length="162" mass="17627">MSIIKVSISDAKVANHPHRLRTTGLGSCVGIVLYDNQRKMAGMAHIMLPESTMARRGDLNLHKYADTAIEYVYEELITKGMKKQAMKAMIAGGAQMFQSKSANEMMRIGPRNVEAVKKELSSRGIPLVAEDTGGTNGRTIEFDIGSSELSVKTVAKGAKTLR</sequence>
<dbReference type="SUPFAM" id="SSF64438">
    <property type="entry name" value="CNF1/YfiH-like putative cysteine hydrolases"/>
    <property type="match status" value="1"/>
</dbReference>
<keyword evidence="5" id="KW-1185">Reference proteome</keyword>
<reference evidence="5" key="1">
    <citation type="submission" date="2016-10" db="EMBL/GenBank/DDBJ databases">
        <authorList>
            <person name="Varghese N."/>
            <person name="Submissions S."/>
        </authorList>
    </citation>
    <scope>NUCLEOTIDE SEQUENCE [LARGE SCALE GENOMIC DNA]</scope>
    <source>
        <strain evidence="5">DSM 4771</strain>
    </source>
</reference>
<dbReference type="EC" id="3.5.1.44" evidence="3"/>
<dbReference type="PANTHER" id="PTHR35147:SF1">
    <property type="entry name" value="CHEMORECEPTOR GLUTAMINE DEAMIDASE CHED-RELATED"/>
    <property type="match status" value="1"/>
</dbReference>
<dbReference type="AlphaFoldDB" id="A0A1G8Q9N7"/>
<dbReference type="InterPro" id="IPR038592">
    <property type="entry name" value="CheD-like_sf"/>
</dbReference>
<evidence type="ECO:0000313" key="5">
    <source>
        <dbReference type="Proteomes" id="UP000199225"/>
    </source>
</evidence>
<evidence type="ECO:0000313" key="4">
    <source>
        <dbReference type="EMBL" id="SDJ01411.1"/>
    </source>
</evidence>
<dbReference type="GO" id="GO:0050568">
    <property type="term" value="F:protein-glutamine glutaminase activity"/>
    <property type="evidence" value="ECO:0007669"/>
    <property type="project" value="UniProtKB-UniRule"/>
</dbReference>
<evidence type="ECO:0000256" key="3">
    <source>
        <dbReference type="HAMAP-Rule" id="MF_01440"/>
    </source>
</evidence>
<dbReference type="PANTHER" id="PTHR35147">
    <property type="entry name" value="CHEMORECEPTOR GLUTAMINE DEAMIDASE CHED-RELATED"/>
    <property type="match status" value="1"/>
</dbReference>
<dbReference type="CDD" id="cd16352">
    <property type="entry name" value="CheD"/>
    <property type="match status" value="1"/>
</dbReference>
<accession>A0A1G8Q9N7</accession>
<comment type="similarity">
    <text evidence="3">Belongs to the CheD family.</text>
</comment>
<evidence type="ECO:0000256" key="1">
    <source>
        <dbReference type="ARBA" id="ARBA00022500"/>
    </source>
</evidence>
<dbReference type="Pfam" id="PF03975">
    <property type="entry name" value="CheD"/>
    <property type="match status" value="1"/>
</dbReference>
<dbReference type="Proteomes" id="UP000199225">
    <property type="component" value="Unassembled WGS sequence"/>
</dbReference>
<dbReference type="Gene3D" id="3.30.1330.200">
    <property type="match status" value="1"/>
</dbReference>
<dbReference type="HAMAP" id="MF_01440">
    <property type="entry name" value="CheD"/>
    <property type="match status" value="1"/>
</dbReference>
<dbReference type="GO" id="GO:0006935">
    <property type="term" value="P:chemotaxis"/>
    <property type="evidence" value="ECO:0007669"/>
    <property type="project" value="UniProtKB-UniRule"/>
</dbReference>
<dbReference type="STRING" id="86666.SAMN04490247_0482"/>
<keyword evidence="2 3" id="KW-0378">Hydrolase</keyword>
<gene>
    <name evidence="3" type="primary">cheD</name>
    <name evidence="4" type="ORF">SAMN04490247_0482</name>
</gene>
<organism evidence="4 5">
    <name type="scientific">Salimicrobium halophilum</name>
    <dbReference type="NCBI Taxonomy" id="86666"/>
    <lineage>
        <taxon>Bacteria</taxon>
        <taxon>Bacillati</taxon>
        <taxon>Bacillota</taxon>
        <taxon>Bacilli</taxon>
        <taxon>Bacillales</taxon>
        <taxon>Bacillaceae</taxon>
        <taxon>Salimicrobium</taxon>
    </lineage>
</organism>
<dbReference type="EMBL" id="FNEV01000001">
    <property type="protein sequence ID" value="SDJ01411.1"/>
    <property type="molecule type" value="Genomic_DNA"/>
</dbReference>
<comment type="function">
    <text evidence="3">Probably deamidates glutamine residues to glutamate on methyl-accepting chemotaxis receptors (MCPs), playing an important role in chemotaxis.</text>
</comment>
<proteinExistence type="inferred from homology"/>
<evidence type="ECO:0000256" key="2">
    <source>
        <dbReference type="ARBA" id="ARBA00022801"/>
    </source>
</evidence>
<protein>
    <recommendedName>
        <fullName evidence="3">Probable chemoreceptor glutamine deamidase CheD</fullName>
        <ecNumber evidence="3">3.5.1.44</ecNumber>
    </recommendedName>
</protein>
<keyword evidence="1 3" id="KW-0145">Chemotaxis</keyword>
<comment type="catalytic activity">
    <reaction evidence="3">
        <text>L-glutaminyl-[protein] + H2O = L-glutamyl-[protein] + NH4(+)</text>
        <dbReference type="Rhea" id="RHEA:16441"/>
        <dbReference type="Rhea" id="RHEA-COMP:10207"/>
        <dbReference type="Rhea" id="RHEA-COMP:10208"/>
        <dbReference type="ChEBI" id="CHEBI:15377"/>
        <dbReference type="ChEBI" id="CHEBI:28938"/>
        <dbReference type="ChEBI" id="CHEBI:29973"/>
        <dbReference type="ChEBI" id="CHEBI:30011"/>
        <dbReference type="EC" id="3.5.1.44"/>
    </reaction>
</comment>
<dbReference type="InterPro" id="IPR011324">
    <property type="entry name" value="Cytotoxic_necrot_fac-like_cat"/>
</dbReference>